<comment type="caution">
    <text evidence="1">The sequence shown here is derived from an EMBL/GenBank/DDBJ whole genome shotgun (WGS) entry which is preliminary data.</text>
</comment>
<gene>
    <name evidence="1" type="ORF">PACLA_8A036740</name>
</gene>
<accession>A0A6S7H9D2</accession>
<reference evidence="1" key="1">
    <citation type="submission" date="2020-04" db="EMBL/GenBank/DDBJ databases">
        <authorList>
            <person name="Alioto T."/>
            <person name="Alioto T."/>
            <person name="Gomez Garrido J."/>
        </authorList>
    </citation>
    <scope>NUCLEOTIDE SEQUENCE</scope>
    <source>
        <strain evidence="1">A484AB</strain>
    </source>
</reference>
<name>A0A6S7H9D2_PARCT</name>
<evidence type="ECO:0000313" key="1">
    <source>
        <dbReference type="EMBL" id="CAB3992541.1"/>
    </source>
</evidence>
<dbReference type="EMBL" id="CACRXK020002071">
    <property type="protein sequence ID" value="CAB3992541.1"/>
    <property type="molecule type" value="Genomic_DNA"/>
</dbReference>
<organism evidence="1 2">
    <name type="scientific">Paramuricea clavata</name>
    <name type="common">Red gorgonian</name>
    <name type="synonym">Violescent sea-whip</name>
    <dbReference type="NCBI Taxonomy" id="317549"/>
    <lineage>
        <taxon>Eukaryota</taxon>
        <taxon>Metazoa</taxon>
        <taxon>Cnidaria</taxon>
        <taxon>Anthozoa</taxon>
        <taxon>Octocorallia</taxon>
        <taxon>Malacalcyonacea</taxon>
        <taxon>Plexauridae</taxon>
        <taxon>Paramuricea</taxon>
    </lineage>
</organism>
<protein>
    <submittedName>
        <fullName evidence="1">Uncharacterized protein</fullName>
    </submittedName>
</protein>
<dbReference type="OrthoDB" id="10065482at2759"/>
<dbReference type="Proteomes" id="UP001152795">
    <property type="component" value="Unassembled WGS sequence"/>
</dbReference>
<evidence type="ECO:0000313" key="2">
    <source>
        <dbReference type="Proteomes" id="UP001152795"/>
    </source>
</evidence>
<sequence>MLRGQMLSCTGWKIATWIPQVKDQMNLFATQVSREIPSLPASHLHKHAADIAEFKYNSIDLVQGWLIESEELDKKTNWTIRELMDCRDDLKQLASHMVLALTERSKSRIPDLLYILQKCVDFGILSSGLCGKKMSIPVKRSLLMQVGQGGQFVTKFAVEKDGFDLLDKFRVTLSGGSSSYVLQEDQLIQMLYTNPTFYEAVGREFCIIYDIFYVKAGTETIAESFYQVMNAQEKDGGQSQEVLTMRTKLDWCLPSIIQCEKALSGMAKLYIEGDKSLGLKKHFIPIYKDARIDSLF</sequence>
<keyword evidence="2" id="KW-1185">Reference proteome</keyword>
<dbReference type="AlphaFoldDB" id="A0A6S7H9D2"/>
<proteinExistence type="predicted"/>